<gene>
    <name evidence="4" type="primary">leuD</name>
    <name evidence="4" type="ORF">GF339_08880</name>
</gene>
<name>A0A9D5JV21_9BACT</name>
<dbReference type="InterPro" id="IPR033940">
    <property type="entry name" value="IPMI_Swivel"/>
</dbReference>
<evidence type="ECO:0000313" key="5">
    <source>
        <dbReference type="Proteomes" id="UP000649604"/>
    </source>
</evidence>
<dbReference type="SUPFAM" id="SSF52016">
    <property type="entry name" value="LeuD/IlvD-like"/>
    <property type="match status" value="1"/>
</dbReference>
<dbReference type="Pfam" id="PF00694">
    <property type="entry name" value="Aconitase_C"/>
    <property type="match status" value="1"/>
</dbReference>
<dbReference type="AlphaFoldDB" id="A0A9D5JV21"/>
<sequence>MIHGTVTTVYGADINTDDIIPAVFLQQSTDRAYFKQYAFDRFDPDFRTRCQQTSANIVVAGDNFGCGSSREQAVYAVKDNDVVCVIAQSYPDIFYRNSLSNGLVLIAVPDTSGLQIGDELNIDLDAGTINNLTQNTVMHFEMKPDDRDIFKQGGTIGRVREHLEELLAQA</sequence>
<keyword evidence="2 4" id="KW-0456">Lyase</keyword>
<dbReference type="NCBIfam" id="TIGR02087">
    <property type="entry name" value="LEUD_arch"/>
    <property type="match status" value="1"/>
</dbReference>
<proteinExistence type="inferred from homology"/>
<protein>
    <submittedName>
        <fullName evidence="4">3-isopropylmalate dehydratase small subunit</fullName>
        <ecNumber evidence="4">4.2.1.33</ecNumber>
    </submittedName>
</protein>
<dbReference type="InterPro" id="IPR015928">
    <property type="entry name" value="Aconitase/3IPM_dehydase_swvl"/>
</dbReference>
<dbReference type="PANTHER" id="PTHR43345:SF2">
    <property type="entry name" value="3-ISOPROPYLMALATE DEHYDRATASE SMALL SUBUNIT 1"/>
    <property type="match status" value="1"/>
</dbReference>
<dbReference type="EMBL" id="WJJP01000279">
    <property type="protein sequence ID" value="MBD3324685.1"/>
    <property type="molecule type" value="Genomic_DNA"/>
</dbReference>
<evidence type="ECO:0000259" key="3">
    <source>
        <dbReference type="Pfam" id="PF00694"/>
    </source>
</evidence>
<evidence type="ECO:0000256" key="2">
    <source>
        <dbReference type="ARBA" id="ARBA00023239"/>
    </source>
</evidence>
<comment type="similarity">
    <text evidence="1">Belongs to the LeuD family. LeuD type 2 subfamily.</text>
</comment>
<dbReference type="PANTHER" id="PTHR43345">
    <property type="entry name" value="3-ISOPROPYLMALATE DEHYDRATASE SMALL SUBUNIT 2-RELATED-RELATED"/>
    <property type="match status" value="1"/>
</dbReference>
<dbReference type="InterPro" id="IPR011827">
    <property type="entry name" value="LeuD_type2/HacB/DmdB"/>
</dbReference>
<reference evidence="4" key="1">
    <citation type="submission" date="2019-11" db="EMBL/GenBank/DDBJ databases">
        <title>Microbial mats filling the niche in hypersaline microbial mats.</title>
        <authorList>
            <person name="Wong H.L."/>
            <person name="Macleod F.I."/>
            <person name="White R.A. III"/>
            <person name="Burns B.P."/>
        </authorList>
    </citation>
    <scope>NUCLEOTIDE SEQUENCE</scope>
    <source>
        <strain evidence="4">Rbin_158</strain>
    </source>
</reference>
<dbReference type="GO" id="GO:0003861">
    <property type="term" value="F:3-isopropylmalate dehydratase activity"/>
    <property type="evidence" value="ECO:0007669"/>
    <property type="project" value="UniProtKB-EC"/>
</dbReference>
<evidence type="ECO:0000313" key="4">
    <source>
        <dbReference type="EMBL" id="MBD3324685.1"/>
    </source>
</evidence>
<dbReference type="Proteomes" id="UP000649604">
    <property type="component" value="Unassembled WGS sequence"/>
</dbReference>
<dbReference type="CDD" id="cd01577">
    <property type="entry name" value="IPMI_Swivel"/>
    <property type="match status" value="1"/>
</dbReference>
<dbReference type="Gene3D" id="3.20.19.10">
    <property type="entry name" value="Aconitase, domain 4"/>
    <property type="match status" value="1"/>
</dbReference>
<feature type="domain" description="Aconitase A/isopropylmalate dehydratase small subunit swivel" evidence="3">
    <location>
        <begin position="45"/>
        <end position="109"/>
    </location>
</feature>
<comment type="caution">
    <text evidence="4">The sequence shown here is derived from an EMBL/GenBank/DDBJ whole genome shotgun (WGS) entry which is preliminary data.</text>
</comment>
<organism evidence="4 5">
    <name type="scientific">candidate division KSB3 bacterium</name>
    <dbReference type="NCBI Taxonomy" id="2044937"/>
    <lineage>
        <taxon>Bacteria</taxon>
        <taxon>candidate division KSB3</taxon>
    </lineage>
</organism>
<dbReference type="EC" id="4.2.1.33" evidence="4"/>
<dbReference type="InterPro" id="IPR050075">
    <property type="entry name" value="LeuD"/>
</dbReference>
<accession>A0A9D5JV21</accession>
<dbReference type="InterPro" id="IPR000573">
    <property type="entry name" value="AconitaseA/IPMdHydase_ssu_swvl"/>
</dbReference>
<evidence type="ECO:0000256" key="1">
    <source>
        <dbReference type="ARBA" id="ARBA00009869"/>
    </source>
</evidence>